<keyword evidence="4" id="KW-1185">Reference proteome</keyword>
<protein>
    <submittedName>
        <fullName evidence="3">Cyclic nucleotide-binding domain-containing protein</fullName>
    </submittedName>
</protein>
<dbReference type="InterPro" id="IPR003675">
    <property type="entry name" value="Rce1/LyrA-like_dom"/>
</dbReference>
<dbReference type="PANTHER" id="PTHR23011">
    <property type="entry name" value="CYCLIC NUCLEOTIDE-BINDING DOMAIN CONTAINING PROTEIN"/>
    <property type="match status" value="1"/>
</dbReference>
<dbReference type="InterPro" id="IPR018490">
    <property type="entry name" value="cNMP-bd_dom_sf"/>
</dbReference>
<dbReference type="AlphaFoldDB" id="A0A9X2CXL3"/>
<evidence type="ECO:0000313" key="4">
    <source>
        <dbReference type="Proteomes" id="UP001139721"/>
    </source>
</evidence>
<feature type="transmembrane region" description="Helical" evidence="1">
    <location>
        <begin position="359"/>
        <end position="392"/>
    </location>
</feature>
<dbReference type="RefSeq" id="WP_250421333.1">
    <property type="nucleotide sequence ID" value="NZ_JAJKBJ010000001.1"/>
</dbReference>
<sequence>MMEIDNSTDSIVEALQKSALFGSLSSKQLEQIIPLFKITSYDANEIIINENDIPIDLYVIREGTVEVLKKSGSGTLLRISVLHAGEVIGEMGLLDNSPRSASIRTLSPTKLLSVSIADLKTLANEGFLYNQIITKLTDLVKDLRLSMSERPIYFTLISNLANTLSGRMRQTNQVTVESLKSELELSKARVAMGKFMINLLFVLAVYMYAFKIIEKMANNSLSTSVISIPLIIFFAMAVLMMMKSSGYSMQFYGLTTSNWRQSLKDSVIVSIILISCIAFIKWLSINLIPQFHDLTLIHLSFNAGGMQTTNELGQTNIPILITLIFAYLVFTPIQELICRGALQSSLQEFLTGPSRVWWAIIISNILFSVTHLHVSIGLALSVLLPGLFWGWMYARNKTLIGVSLSHLIVGGMAFFVFDIKSILIF</sequence>
<dbReference type="PROSITE" id="PS50042">
    <property type="entry name" value="CNMP_BINDING_3"/>
    <property type="match status" value="1"/>
</dbReference>
<reference evidence="3" key="1">
    <citation type="submission" date="2021-11" db="EMBL/GenBank/DDBJ databases">
        <title>Legionella maioricencis sp. nov., a new species isolated from hot water samples in Mallorca.</title>
        <authorList>
            <person name="Crespi S."/>
            <person name="Drasar V."/>
            <person name="Salva-Serra F."/>
            <person name="Jaen-Luchoro D."/>
            <person name="Pineiro-Iglesias B."/>
            <person name="Aliaga F."/>
            <person name="Fernandez-Juarez V."/>
            <person name="Coll G."/>
            <person name="Moore E.R.B."/>
            <person name="Bennasar-Figueras A."/>
        </authorList>
    </citation>
    <scope>NUCLEOTIDE SEQUENCE</scope>
    <source>
        <strain evidence="3">HCPI-6</strain>
    </source>
</reference>
<dbReference type="SMART" id="SM00100">
    <property type="entry name" value="cNMP"/>
    <property type="match status" value="1"/>
</dbReference>
<gene>
    <name evidence="3" type="ORF">LOX96_01295</name>
</gene>
<dbReference type="Proteomes" id="UP001139721">
    <property type="component" value="Unassembled WGS sequence"/>
</dbReference>
<dbReference type="SUPFAM" id="SSF51206">
    <property type="entry name" value="cAMP-binding domain-like"/>
    <property type="match status" value="1"/>
</dbReference>
<evidence type="ECO:0000313" key="3">
    <source>
        <dbReference type="EMBL" id="MCL9682719.1"/>
    </source>
</evidence>
<keyword evidence="1" id="KW-0472">Membrane</keyword>
<name>A0A9X2CXL3_9GAMM</name>
<feature type="transmembrane region" description="Helical" evidence="1">
    <location>
        <begin position="225"/>
        <end position="242"/>
    </location>
</feature>
<dbReference type="Gene3D" id="2.60.120.10">
    <property type="entry name" value="Jelly Rolls"/>
    <property type="match status" value="1"/>
</dbReference>
<dbReference type="InterPro" id="IPR014710">
    <property type="entry name" value="RmlC-like_jellyroll"/>
</dbReference>
<keyword evidence="1" id="KW-0812">Transmembrane</keyword>
<dbReference type="PANTHER" id="PTHR23011:SF28">
    <property type="entry name" value="CYCLIC NUCLEOTIDE-BINDING DOMAIN CONTAINING PROTEIN"/>
    <property type="match status" value="1"/>
</dbReference>
<dbReference type="GO" id="GO:0004175">
    <property type="term" value="F:endopeptidase activity"/>
    <property type="evidence" value="ECO:0007669"/>
    <property type="project" value="UniProtKB-ARBA"/>
</dbReference>
<organism evidence="3 4">
    <name type="scientific">Legionella maioricensis</name>
    <dbReference type="NCBI Taxonomy" id="2896528"/>
    <lineage>
        <taxon>Bacteria</taxon>
        <taxon>Pseudomonadati</taxon>
        <taxon>Pseudomonadota</taxon>
        <taxon>Gammaproteobacteria</taxon>
        <taxon>Legionellales</taxon>
        <taxon>Legionellaceae</taxon>
        <taxon>Legionella</taxon>
    </lineage>
</organism>
<feature type="transmembrane region" description="Helical" evidence="1">
    <location>
        <begin position="317"/>
        <end position="338"/>
    </location>
</feature>
<dbReference type="GO" id="GO:0080120">
    <property type="term" value="P:CAAX-box protein maturation"/>
    <property type="evidence" value="ECO:0007669"/>
    <property type="project" value="UniProtKB-ARBA"/>
</dbReference>
<dbReference type="EMBL" id="JAJKBJ010000001">
    <property type="protein sequence ID" value="MCL9682719.1"/>
    <property type="molecule type" value="Genomic_DNA"/>
</dbReference>
<accession>A0A9X2CXL3</accession>
<dbReference type="InterPro" id="IPR000595">
    <property type="entry name" value="cNMP-bd_dom"/>
</dbReference>
<dbReference type="CDD" id="cd00038">
    <property type="entry name" value="CAP_ED"/>
    <property type="match status" value="1"/>
</dbReference>
<dbReference type="Pfam" id="PF00027">
    <property type="entry name" value="cNMP_binding"/>
    <property type="match status" value="1"/>
</dbReference>
<evidence type="ECO:0000256" key="1">
    <source>
        <dbReference type="SAM" id="Phobius"/>
    </source>
</evidence>
<dbReference type="InterPro" id="IPR018488">
    <property type="entry name" value="cNMP-bd_CS"/>
</dbReference>
<proteinExistence type="predicted"/>
<keyword evidence="1" id="KW-1133">Transmembrane helix</keyword>
<feature type="domain" description="Cyclic nucleotide-binding" evidence="2">
    <location>
        <begin position="20"/>
        <end position="122"/>
    </location>
</feature>
<evidence type="ECO:0000259" key="2">
    <source>
        <dbReference type="PROSITE" id="PS50042"/>
    </source>
</evidence>
<comment type="caution">
    <text evidence="3">The sequence shown here is derived from an EMBL/GenBank/DDBJ whole genome shotgun (WGS) entry which is preliminary data.</text>
</comment>
<dbReference type="PROSITE" id="PS00889">
    <property type="entry name" value="CNMP_BINDING_2"/>
    <property type="match status" value="1"/>
</dbReference>
<dbReference type="Pfam" id="PF02517">
    <property type="entry name" value="Rce1-like"/>
    <property type="match status" value="1"/>
</dbReference>
<feature type="transmembrane region" description="Helical" evidence="1">
    <location>
        <begin position="195"/>
        <end position="213"/>
    </location>
</feature>
<feature type="transmembrane region" description="Helical" evidence="1">
    <location>
        <begin position="398"/>
        <end position="417"/>
    </location>
</feature>
<feature type="transmembrane region" description="Helical" evidence="1">
    <location>
        <begin position="263"/>
        <end position="285"/>
    </location>
</feature>